<dbReference type="AlphaFoldDB" id="A0A238YPQ6"/>
<name>A0A238YPQ6_9ACTN</name>
<dbReference type="NCBIfam" id="NF046112">
    <property type="entry name" value="MSMEG_6209_Nter"/>
    <property type="match status" value="1"/>
</dbReference>
<proteinExistence type="predicted"/>
<gene>
    <name evidence="1" type="ORF">SAMN06272737_12197</name>
</gene>
<protein>
    <submittedName>
        <fullName evidence="1">Uncharacterized protein</fullName>
    </submittedName>
</protein>
<sequence>MAMAVPSTVSDPSVRSAIARLSREFPDLGPDPIVLVVRTCREELRGSPDGALPELVERLARQRLRVSLD</sequence>
<dbReference type="EMBL" id="FZNO01000021">
    <property type="protein sequence ID" value="SNR73115.1"/>
    <property type="molecule type" value="Genomic_DNA"/>
</dbReference>
<evidence type="ECO:0000313" key="1">
    <source>
        <dbReference type="EMBL" id="SNR73115.1"/>
    </source>
</evidence>
<dbReference type="Gene3D" id="1.10.8.1060">
    <property type="entry name" value="Corynebacterium glutamicum thioredoxin-dependent arsenate reductase, N-terminal domain"/>
    <property type="match status" value="1"/>
</dbReference>
<dbReference type="Proteomes" id="UP000198403">
    <property type="component" value="Unassembled WGS sequence"/>
</dbReference>
<keyword evidence="2" id="KW-1185">Reference proteome</keyword>
<organism evidence="1 2">
    <name type="scientific">Blastococcus mobilis</name>
    <dbReference type="NCBI Taxonomy" id="1938746"/>
    <lineage>
        <taxon>Bacteria</taxon>
        <taxon>Bacillati</taxon>
        <taxon>Actinomycetota</taxon>
        <taxon>Actinomycetes</taxon>
        <taxon>Geodermatophilales</taxon>
        <taxon>Geodermatophilaceae</taxon>
        <taxon>Blastococcus</taxon>
    </lineage>
</organism>
<accession>A0A238YPQ6</accession>
<reference evidence="1 2" key="1">
    <citation type="submission" date="2017-06" db="EMBL/GenBank/DDBJ databases">
        <authorList>
            <person name="Kim H.J."/>
            <person name="Triplett B.A."/>
        </authorList>
    </citation>
    <scope>NUCLEOTIDE SEQUENCE [LARGE SCALE GENOMIC DNA]</scope>
    <source>
        <strain evidence="1 2">DSM 44272</strain>
    </source>
</reference>
<evidence type="ECO:0000313" key="2">
    <source>
        <dbReference type="Proteomes" id="UP000198403"/>
    </source>
</evidence>